<evidence type="ECO:0000313" key="4">
    <source>
        <dbReference type="EMBL" id="VCY84797.1"/>
    </source>
</evidence>
<dbReference type="Proteomes" id="UP000303027">
    <property type="component" value="Unassembled WGS sequence"/>
</dbReference>
<gene>
    <name evidence="4" type="ORF">BANRA_03484</name>
    <name evidence="2" type="ORF">BvCmsKKP061_02387</name>
    <name evidence="1" type="ORF">E2863_03276</name>
    <name evidence="5" type="ORF">IDONEFKE_01044</name>
    <name evidence="3" type="ORF">NCTC8009_02707</name>
</gene>
<dbReference type="Proteomes" id="UP000281521">
    <property type="component" value="Unassembled WGS sequence"/>
</dbReference>
<name>A0A0J2CM92_ECOLX</name>
<evidence type="ECO:0000313" key="10">
    <source>
        <dbReference type="Proteomes" id="UP000629265"/>
    </source>
</evidence>
<evidence type="ECO:0000313" key="9">
    <source>
        <dbReference type="Proteomes" id="UP000303027"/>
    </source>
</evidence>
<organism evidence="2 9">
    <name type="scientific">Escherichia coli</name>
    <dbReference type="NCBI Taxonomy" id="562"/>
    <lineage>
        <taxon>Bacteria</taxon>
        <taxon>Pseudomonadati</taxon>
        <taxon>Pseudomonadota</taxon>
        <taxon>Gammaproteobacteria</taxon>
        <taxon>Enterobacterales</taxon>
        <taxon>Enterobacteriaceae</taxon>
        <taxon>Escherichia</taxon>
    </lineage>
</organism>
<dbReference type="Proteomes" id="UP000281900">
    <property type="component" value="Chromosome"/>
</dbReference>
<reference evidence="1 8" key="3">
    <citation type="submission" date="2018-07" db="EMBL/GenBank/DDBJ databases">
        <title>Genomic analysis of colistin resistant EHEC isolated from cattle in Japan.</title>
        <authorList>
            <person name="Kusumoto M."/>
            <person name="Misumi W."/>
            <person name="Ogura Y."/>
            <person name="Hayashi T."/>
            <person name="Akiba M."/>
        </authorList>
    </citation>
    <scope>NUCLEOTIDE SEQUENCE [LARGE SCALE GENOMIC DNA]</scope>
    <source>
        <strain evidence="1 8">E2863</strain>
    </source>
</reference>
<accession>A0A0J2CM92</accession>
<evidence type="ECO:0000313" key="3">
    <source>
        <dbReference type="EMBL" id="SQD02255.1"/>
    </source>
</evidence>
<dbReference type="EMBL" id="CACRYR010000333">
    <property type="protein sequence ID" value="VZR42621.1"/>
    <property type="molecule type" value="Genomic_DNA"/>
</dbReference>
<dbReference type="EMBL" id="UARW01000010">
    <property type="protein sequence ID" value="SQD02255.1"/>
    <property type="molecule type" value="Genomic_DNA"/>
</dbReference>
<evidence type="ECO:0000313" key="2">
    <source>
        <dbReference type="EMBL" id="GDH43015.1"/>
    </source>
</evidence>
<dbReference type="EMBL" id="AP018802">
    <property type="protein sequence ID" value="BBF54743.1"/>
    <property type="molecule type" value="Genomic_DNA"/>
</dbReference>
<evidence type="ECO:0000313" key="5">
    <source>
        <dbReference type="EMBL" id="VZR42621.1"/>
    </source>
</evidence>
<dbReference type="Proteomes" id="UP000629265">
    <property type="component" value="Unassembled WGS sequence"/>
</dbReference>
<evidence type="ECO:0000313" key="7">
    <source>
        <dbReference type="Proteomes" id="UP000281521"/>
    </source>
</evidence>
<dbReference type="EMBL" id="UWXJ01000001">
    <property type="protein sequence ID" value="VCY84797.1"/>
    <property type="molecule type" value="Genomic_DNA"/>
</dbReference>
<reference evidence="2 9" key="1">
    <citation type="submission" date="2018-04" db="EMBL/GenBank/DDBJ databases">
        <title>Large scale genomics of bovine and human commensal E. coli to reveal the emerging process of EHEC.</title>
        <authorList>
            <person name="Arimizu Y."/>
            <person name="Ogura Y."/>
        </authorList>
    </citation>
    <scope>NUCLEOTIDE SEQUENCE [LARGE SCALE GENOMIC DNA]</scope>
    <source>
        <strain evidence="2 9">KK-P061</strain>
    </source>
</reference>
<evidence type="ECO:0000313" key="1">
    <source>
        <dbReference type="EMBL" id="BBF54743.1"/>
    </source>
</evidence>
<reference evidence="4 7" key="4">
    <citation type="submission" date="2018-10" db="EMBL/GenBank/DDBJ databases">
        <authorList>
            <person name="Noll B N."/>
        </authorList>
    </citation>
    <scope>NUCLEOTIDE SEQUENCE [LARGE SCALE GENOMIC DNA]</scope>
    <source>
        <strain evidence="4">Ecoli022</strain>
    </source>
</reference>
<dbReference type="AlphaFoldDB" id="A0A0J2CM92"/>
<dbReference type="EMBL" id="BFXY01000071">
    <property type="protein sequence ID" value="GDH43015.1"/>
    <property type="molecule type" value="Genomic_DNA"/>
</dbReference>
<proteinExistence type="predicted"/>
<evidence type="ECO:0000313" key="6">
    <source>
        <dbReference type="Proteomes" id="UP000250991"/>
    </source>
</evidence>
<protein>
    <submittedName>
        <fullName evidence="2">Uncharacterized protein</fullName>
    </submittedName>
</protein>
<reference evidence="3 6" key="2">
    <citation type="submission" date="2018-06" db="EMBL/GenBank/DDBJ databases">
        <authorList>
            <consortium name="Pathogen Informatics"/>
            <person name="Doyle S."/>
        </authorList>
    </citation>
    <scope>NUCLEOTIDE SEQUENCE [LARGE SCALE GENOMIC DNA]</scope>
    <source>
        <strain evidence="3 6">NCTC8009</strain>
    </source>
</reference>
<reference evidence="5 10" key="5">
    <citation type="submission" date="2019-11" db="EMBL/GenBank/DDBJ databases">
        <authorList>
            <person name="Haines EK M."/>
        </authorList>
    </citation>
    <scope>NUCLEOTIDE SEQUENCE [LARGE SCALE GENOMIC DNA]</scope>
    <source>
        <strain evidence="5">KR2729</strain>
    </source>
</reference>
<dbReference type="Proteomes" id="UP000250991">
    <property type="component" value="Unassembled WGS sequence"/>
</dbReference>
<sequence length="41" mass="4303">MALINLVYLPLHIGADSGFDGICETQGACRGAVGLVKSRKK</sequence>
<evidence type="ECO:0000313" key="8">
    <source>
        <dbReference type="Proteomes" id="UP000281900"/>
    </source>
</evidence>